<feature type="region of interest" description="Disordered" evidence="1">
    <location>
        <begin position="250"/>
        <end position="269"/>
    </location>
</feature>
<keyword evidence="4" id="KW-1185">Reference proteome</keyword>
<evidence type="ECO:0000256" key="1">
    <source>
        <dbReference type="SAM" id="MobiDB-lite"/>
    </source>
</evidence>
<keyword evidence="2" id="KW-0812">Transmembrane</keyword>
<keyword evidence="2" id="KW-0472">Membrane</keyword>
<sequence>MSQFSGQPIGTIIVSAGECIDPESELESPPQHFSALSLLLHLCLWTLLFLPILLLFSPELRKPSNLARTCKLQMFGGQPTIHAAIDSSRKLPGRGGGGAPPLTRDAPGGGGSAGPDPFEDMGGAGGEGGAGWRECAVTSITGSVGADSGCGCAAVTSIFGSIGADIHLGRGGGVVGSAAAAVTSILVGVDGGGGGVGSDGTPVSAVSSNAEPDEGDSGSSASEVGFADSTFGWGGGGGICDKTSAAVAGDPDLSSSVSTSPDNSGGGVTSAGGVNNGYWWSLLPFIVVSPDAPSESEIGYSSVSF</sequence>
<evidence type="ECO:0000313" key="3">
    <source>
        <dbReference type="EMBL" id="KAE8714957.1"/>
    </source>
</evidence>
<feature type="compositionally biased region" description="Polar residues" evidence="1">
    <location>
        <begin position="253"/>
        <end position="263"/>
    </location>
</feature>
<organism evidence="3 4">
    <name type="scientific">Hibiscus syriacus</name>
    <name type="common">Rose of Sharon</name>
    <dbReference type="NCBI Taxonomy" id="106335"/>
    <lineage>
        <taxon>Eukaryota</taxon>
        <taxon>Viridiplantae</taxon>
        <taxon>Streptophyta</taxon>
        <taxon>Embryophyta</taxon>
        <taxon>Tracheophyta</taxon>
        <taxon>Spermatophyta</taxon>
        <taxon>Magnoliopsida</taxon>
        <taxon>eudicotyledons</taxon>
        <taxon>Gunneridae</taxon>
        <taxon>Pentapetalae</taxon>
        <taxon>rosids</taxon>
        <taxon>malvids</taxon>
        <taxon>Malvales</taxon>
        <taxon>Malvaceae</taxon>
        <taxon>Malvoideae</taxon>
        <taxon>Hibiscus</taxon>
    </lineage>
</organism>
<feature type="region of interest" description="Disordered" evidence="1">
    <location>
        <begin position="87"/>
        <end position="127"/>
    </location>
</feature>
<reference evidence="3" key="1">
    <citation type="submission" date="2019-09" db="EMBL/GenBank/DDBJ databases">
        <title>Draft genome information of white flower Hibiscus syriacus.</title>
        <authorList>
            <person name="Kim Y.-M."/>
        </authorList>
    </citation>
    <scope>NUCLEOTIDE SEQUENCE [LARGE SCALE GENOMIC DNA]</scope>
    <source>
        <strain evidence="3">YM2019G1</strain>
    </source>
</reference>
<keyword evidence="2" id="KW-1133">Transmembrane helix</keyword>
<protein>
    <submittedName>
        <fullName evidence="3">Uncharacterized protein</fullName>
    </submittedName>
</protein>
<gene>
    <name evidence="3" type="ORF">F3Y22_tig00110187pilonHSYRG00318</name>
</gene>
<dbReference type="AlphaFoldDB" id="A0A6A3BFU9"/>
<proteinExistence type="predicted"/>
<name>A0A6A3BFU9_HIBSY</name>
<evidence type="ECO:0000256" key="2">
    <source>
        <dbReference type="SAM" id="Phobius"/>
    </source>
</evidence>
<comment type="caution">
    <text evidence="3">The sequence shown here is derived from an EMBL/GenBank/DDBJ whole genome shotgun (WGS) entry which is preliminary data.</text>
</comment>
<dbReference type="EMBL" id="VEPZ02000867">
    <property type="protein sequence ID" value="KAE8714957.1"/>
    <property type="molecule type" value="Genomic_DNA"/>
</dbReference>
<evidence type="ECO:0000313" key="4">
    <source>
        <dbReference type="Proteomes" id="UP000436088"/>
    </source>
</evidence>
<accession>A0A6A3BFU9</accession>
<feature type="region of interest" description="Disordered" evidence="1">
    <location>
        <begin position="193"/>
        <end position="223"/>
    </location>
</feature>
<dbReference type="Proteomes" id="UP000436088">
    <property type="component" value="Unassembled WGS sequence"/>
</dbReference>
<feature type="transmembrane region" description="Helical" evidence="2">
    <location>
        <begin position="33"/>
        <end position="56"/>
    </location>
</feature>